<reference evidence="1" key="1">
    <citation type="journal article" date="2022" name="Plant J.">
        <title>Strategies of tolerance reflected in two North American maple genomes.</title>
        <authorList>
            <person name="McEvoy S.L."/>
            <person name="Sezen U.U."/>
            <person name="Trouern-Trend A."/>
            <person name="McMahon S.M."/>
            <person name="Schaberg P.G."/>
            <person name="Yang J."/>
            <person name="Wegrzyn J.L."/>
            <person name="Swenson N.G."/>
        </authorList>
    </citation>
    <scope>NUCLEOTIDE SEQUENCE</scope>
    <source>
        <strain evidence="1">NS2018</strain>
    </source>
</reference>
<dbReference type="AlphaFoldDB" id="A0AA39TC66"/>
<evidence type="ECO:0000313" key="1">
    <source>
        <dbReference type="EMBL" id="KAK0606394.1"/>
    </source>
</evidence>
<sequence length="182" mass="20426">MMQFVAEWFGFEESENVSCAVSDDGVANCKNSVQEWVEIDESDDQIESSIFGNFTQQMVEAIDLEVVHQAHIEPTNQVVEEINKIKTQFAKLTIESNIFENLVTKPLTLVGQFVSNLDIEFEDLKTKGARRDQRGKASPMSVGFDDEDNEISRFDEVGLGEAGLGEAEISYKKLLYASIWSS</sequence>
<gene>
    <name evidence="1" type="ORF">LWI29_037269</name>
</gene>
<proteinExistence type="predicted"/>
<name>A0AA39TC66_ACESA</name>
<reference evidence="1" key="2">
    <citation type="submission" date="2023-06" db="EMBL/GenBank/DDBJ databases">
        <authorList>
            <person name="Swenson N.G."/>
            <person name="Wegrzyn J.L."/>
            <person name="Mcevoy S.L."/>
        </authorList>
    </citation>
    <scope>NUCLEOTIDE SEQUENCE</scope>
    <source>
        <strain evidence="1">NS2018</strain>
        <tissue evidence="1">Leaf</tissue>
    </source>
</reference>
<dbReference type="EMBL" id="JAUESC010000002">
    <property type="protein sequence ID" value="KAK0606394.1"/>
    <property type="molecule type" value="Genomic_DNA"/>
</dbReference>
<dbReference type="Proteomes" id="UP001168877">
    <property type="component" value="Unassembled WGS sequence"/>
</dbReference>
<organism evidence="1 2">
    <name type="scientific">Acer saccharum</name>
    <name type="common">Sugar maple</name>
    <dbReference type="NCBI Taxonomy" id="4024"/>
    <lineage>
        <taxon>Eukaryota</taxon>
        <taxon>Viridiplantae</taxon>
        <taxon>Streptophyta</taxon>
        <taxon>Embryophyta</taxon>
        <taxon>Tracheophyta</taxon>
        <taxon>Spermatophyta</taxon>
        <taxon>Magnoliopsida</taxon>
        <taxon>eudicotyledons</taxon>
        <taxon>Gunneridae</taxon>
        <taxon>Pentapetalae</taxon>
        <taxon>rosids</taxon>
        <taxon>malvids</taxon>
        <taxon>Sapindales</taxon>
        <taxon>Sapindaceae</taxon>
        <taxon>Hippocastanoideae</taxon>
        <taxon>Acereae</taxon>
        <taxon>Acer</taxon>
    </lineage>
</organism>
<evidence type="ECO:0000313" key="2">
    <source>
        <dbReference type="Proteomes" id="UP001168877"/>
    </source>
</evidence>
<accession>A0AA39TC66</accession>
<comment type="caution">
    <text evidence="1">The sequence shown here is derived from an EMBL/GenBank/DDBJ whole genome shotgun (WGS) entry which is preliminary data.</text>
</comment>
<protein>
    <submittedName>
        <fullName evidence="1">Uncharacterized protein</fullName>
    </submittedName>
</protein>
<keyword evidence="2" id="KW-1185">Reference proteome</keyword>